<reference evidence="4 5" key="1">
    <citation type="submission" date="2016-01" db="EMBL/GenBank/DDBJ databases">
        <authorList>
            <person name="Oliw E.H."/>
        </authorList>
    </citation>
    <scope>NUCLEOTIDE SEQUENCE [LARGE SCALE GENOMIC DNA]</scope>
    <source>
        <strain evidence="4">LMG 27134</strain>
    </source>
</reference>
<proteinExistence type="predicted"/>
<name>A0A158I9D5_9BURK</name>
<sequence>MNDPTMGALPRRQTDVAVIGVGIVGLCLAGFLAQRGRDVMLLDAGGSAASTANAGSLHVQMQSRFMRLFPERVASFEQQLPLYPKAVEYWREFERAINADFEMKVSGGLMVAETPEQFDFLVAKSRRERELGLEVELLERADLQRIAPYLGPAAFGAELCANEGKLNPLKCNTQIRAWASRMGVTIVDQCKVNQLRPAGSGFALTTSLGALDARQVAVAAGPGARALMDSAGTFLPVDPEPLHMNITEAAPPLILHLVQHAERSITLKQLSTGQVVIGGGWPAKLAAGADYPVVDPASVIGNVSLAQFMVPALGSLQIIRTWAGMNSKVDGRGVLGEMPGLPGLHAAIPGDAGYTLGPLTARLVADLMTGRDPGVDMRPYSPMRFQAEELRLLTAQ</sequence>
<evidence type="ECO:0000259" key="3">
    <source>
        <dbReference type="Pfam" id="PF01266"/>
    </source>
</evidence>
<feature type="transmembrane region" description="Helical" evidence="2">
    <location>
        <begin position="16"/>
        <end position="33"/>
    </location>
</feature>
<evidence type="ECO:0000313" key="5">
    <source>
        <dbReference type="Proteomes" id="UP000054683"/>
    </source>
</evidence>
<keyword evidence="2" id="KW-1133">Transmembrane helix</keyword>
<dbReference type="Gene3D" id="3.50.50.60">
    <property type="entry name" value="FAD/NAD(P)-binding domain"/>
    <property type="match status" value="1"/>
</dbReference>
<dbReference type="SUPFAM" id="SSF51905">
    <property type="entry name" value="FAD/NAD(P)-binding domain"/>
    <property type="match status" value="1"/>
</dbReference>
<protein>
    <submittedName>
        <fullName evidence="4">FAD dependent oxidoreductase</fullName>
    </submittedName>
</protein>
<dbReference type="Proteomes" id="UP000054683">
    <property type="component" value="Unassembled WGS sequence"/>
</dbReference>
<dbReference type="GO" id="GO:0005737">
    <property type="term" value="C:cytoplasm"/>
    <property type="evidence" value="ECO:0007669"/>
    <property type="project" value="TreeGrafter"/>
</dbReference>
<keyword evidence="1" id="KW-0560">Oxidoreductase</keyword>
<dbReference type="EMBL" id="FCOK02000043">
    <property type="protein sequence ID" value="SAL52640.1"/>
    <property type="molecule type" value="Genomic_DNA"/>
</dbReference>
<dbReference type="Pfam" id="PF01266">
    <property type="entry name" value="DAO"/>
    <property type="match status" value="1"/>
</dbReference>
<dbReference type="PANTHER" id="PTHR13847:SF287">
    <property type="entry name" value="FAD-DEPENDENT OXIDOREDUCTASE DOMAIN-CONTAINING PROTEIN 1"/>
    <property type="match status" value="1"/>
</dbReference>
<gene>
    <name evidence="4" type="ORF">AWB69_05469</name>
</gene>
<dbReference type="PANTHER" id="PTHR13847">
    <property type="entry name" value="SARCOSINE DEHYDROGENASE-RELATED"/>
    <property type="match status" value="1"/>
</dbReference>
<evidence type="ECO:0000256" key="2">
    <source>
        <dbReference type="SAM" id="Phobius"/>
    </source>
</evidence>
<organism evidence="4 5">
    <name type="scientific">Caballeronia udeis</name>
    <dbReference type="NCBI Taxonomy" id="1232866"/>
    <lineage>
        <taxon>Bacteria</taxon>
        <taxon>Pseudomonadati</taxon>
        <taxon>Pseudomonadota</taxon>
        <taxon>Betaproteobacteria</taxon>
        <taxon>Burkholderiales</taxon>
        <taxon>Burkholderiaceae</taxon>
        <taxon>Caballeronia</taxon>
    </lineage>
</organism>
<evidence type="ECO:0000256" key="1">
    <source>
        <dbReference type="ARBA" id="ARBA00023002"/>
    </source>
</evidence>
<dbReference type="OrthoDB" id="9774591at2"/>
<feature type="domain" description="FAD dependent oxidoreductase" evidence="3">
    <location>
        <begin position="15"/>
        <end position="367"/>
    </location>
</feature>
<dbReference type="Gene3D" id="3.30.9.10">
    <property type="entry name" value="D-Amino Acid Oxidase, subunit A, domain 2"/>
    <property type="match status" value="1"/>
</dbReference>
<dbReference type="RefSeq" id="WP_062089820.1">
    <property type="nucleotide sequence ID" value="NZ_FCOK02000043.1"/>
</dbReference>
<dbReference type="AlphaFoldDB" id="A0A158I9D5"/>
<dbReference type="GO" id="GO:0016491">
    <property type="term" value="F:oxidoreductase activity"/>
    <property type="evidence" value="ECO:0007669"/>
    <property type="project" value="UniProtKB-KW"/>
</dbReference>
<evidence type="ECO:0000313" key="4">
    <source>
        <dbReference type="EMBL" id="SAL52640.1"/>
    </source>
</evidence>
<accession>A0A158I9D5</accession>
<dbReference type="InterPro" id="IPR006076">
    <property type="entry name" value="FAD-dep_OxRdtase"/>
</dbReference>
<keyword evidence="2" id="KW-0812">Transmembrane</keyword>
<dbReference type="InterPro" id="IPR036188">
    <property type="entry name" value="FAD/NAD-bd_sf"/>
</dbReference>
<keyword evidence="2" id="KW-0472">Membrane</keyword>